<dbReference type="InterPro" id="IPR012337">
    <property type="entry name" value="RNaseH-like_sf"/>
</dbReference>
<dbReference type="AlphaFoldDB" id="A0A142NPG6"/>
<organism evidence="2 3">
    <name type="scientific">Brevibacterium linens</name>
    <dbReference type="NCBI Taxonomy" id="1703"/>
    <lineage>
        <taxon>Bacteria</taxon>
        <taxon>Bacillati</taxon>
        <taxon>Actinomycetota</taxon>
        <taxon>Actinomycetes</taxon>
        <taxon>Micrococcales</taxon>
        <taxon>Brevibacteriaceae</taxon>
        <taxon>Brevibacterium</taxon>
    </lineage>
</organism>
<dbReference type="InterPro" id="IPR050900">
    <property type="entry name" value="Transposase_IS3/IS150/IS904"/>
</dbReference>
<evidence type="ECO:0000313" key="3">
    <source>
        <dbReference type="Proteomes" id="UP000075950"/>
    </source>
</evidence>
<name>A0A142NPG6_BRELN</name>
<dbReference type="SUPFAM" id="SSF53098">
    <property type="entry name" value="Ribonuclease H-like"/>
    <property type="match status" value="1"/>
</dbReference>
<dbReference type="EMBL" id="CP014869">
    <property type="protein sequence ID" value="AMT93901.1"/>
    <property type="molecule type" value="Genomic_DNA"/>
</dbReference>
<evidence type="ECO:0008006" key="4">
    <source>
        <dbReference type="Google" id="ProtNLM"/>
    </source>
</evidence>
<gene>
    <name evidence="2" type="ORF">A2T55_09050</name>
</gene>
<evidence type="ECO:0000256" key="1">
    <source>
        <dbReference type="SAM" id="MobiDB-lite"/>
    </source>
</evidence>
<accession>A0A142NPG6</accession>
<proteinExistence type="predicted"/>
<protein>
    <recommendedName>
        <fullName evidence="4">Integrase catalytic domain-containing protein</fullName>
    </recommendedName>
</protein>
<dbReference type="PANTHER" id="PTHR46889:SF4">
    <property type="entry name" value="TRANSPOSASE INSO FOR INSERTION SEQUENCE ELEMENT IS911B-RELATED"/>
    <property type="match status" value="1"/>
</dbReference>
<sequence length="102" mass="11111">MHASAGWVYFAFVTDMFDREIVGWQESRSVHTESAPDALQKGIYQSRGPSGDLCGLVQHSDRGGQYRAIRHDDALTEQLAVASAGSRGDSDDSVLRSLELAV</sequence>
<evidence type="ECO:0000313" key="2">
    <source>
        <dbReference type="EMBL" id="AMT93901.1"/>
    </source>
</evidence>
<dbReference type="KEGG" id="bly:A2T55_09050"/>
<feature type="region of interest" description="Disordered" evidence="1">
    <location>
        <begin position="82"/>
        <end position="102"/>
    </location>
</feature>
<dbReference type="Proteomes" id="UP000075950">
    <property type="component" value="Chromosome"/>
</dbReference>
<reference evidence="3" key="1">
    <citation type="submission" date="2016-03" db="EMBL/GenBank/DDBJ databases">
        <authorList>
            <person name="Ploux O."/>
        </authorList>
    </citation>
    <scope>NUCLEOTIDE SEQUENCE [LARGE SCALE GENOMIC DNA]</scope>
    <source>
        <strain evidence="3">BS258</strain>
    </source>
</reference>
<dbReference type="PANTHER" id="PTHR46889">
    <property type="entry name" value="TRANSPOSASE INSF FOR INSERTION SEQUENCE IS3B-RELATED"/>
    <property type="match status" value="1"/>
</dbReference>